<dbReference type="PANTHER" id="PTHR41913:SF1">
    <property type="entry name" value="DUF1684 DOMAIN-CONTAINING PROTEIN"/>
    <property type="match status" value="1"/>
</dbReference>
<dbReference type="STRING" id="1855383.SAMN05216548_103119"/>
<dbReference type="RefSeq" id="WP_092495733.1">
    <property type="nucleotide sequence ID" value="NZ_FOFG01000003.1"/>
</dbReference>
<accession>A0A1H9EAD5</accession>
<evidence type="ECO:0000313" key="1">
    <source>
        <dbReference type="EMBL" id="SEQ22696.1"/>
    </source>
</evidence>
<dbReference type="PANTHER" id="PTHR41913">
    <property type="entry name" value="DUF1684 DOMAIN-CONTAINING PROTEIN"/>
    <property type="match status" value="1"/>
</dbReference>
<evidence type="ECO:0008006" key="3">
    <source>
        <dbReference type="Google" id="ProtNLM"/>
    </source>
</evidence>
<dbReference type="Proteomes" id="UP000199647">
    <property type="component" value="Unassembled WGS sequence"/>
</dbReference>
<dbReference type="EMBL" id="FOFG01000003">
    <property type="protein sequence ID" value="SEQ22696.1"/>
    <property type="molecule type" value="Genomic_DNA"/>
</dbReference>
<gene>
    <name evidence="1" type="ORF">SAMN05216548_103119</name>
</gene>
<protein>
    <recommendedName>
        <fullName evidence="3">DUF1684 domain-containing protein</fullName>
    </recommendedName>
</protein>
<dbReference type="OrthoDB" id="5493262at2"/>
<name>A0A1H9EAD5_9HYPH</name>
<keyword evidence="2" id="KW-1185">Reference proteome</keyword>
<sequence>MTAEFEAFRGARERDVVGPLGDAALVGTFWISGRTELDAFPGTWEPDSDNDVSLRYTPAEDNPVTRAGQPVSGAVALKPVTVASGDVLLLEGQRLRATAIHWPGIGRAVRLWDQADPAVADLAGIEAFPYDSRWRIEGVFTPLDLTIDYRYRGHGGRHEGRHVVGDVALTIAGRHYTLLATRGATGLTTVFGDATNGKVTYGGGRFAPIVLAEGSRAVVDFNFATLPPCAFSPHFDCPLPPEQNVIRHAVEAGEKQIVRR</sequence>
<dbReference type="InterPro" id="IPR012467">
    <property type="entry name" value="DUF1684"/>
</dbReference>
<reference evidence="1 2" key="1">
    <citation type="submission" date="2016-10" db="EMBL/GenBank/DDBJ databases">
        <authorList>
            <person name="de Groot N.N."/>
        </authorList>
    </citation>
    <scope>NUCLEOTIDE SEQUENCE [LARGE SCALE GENOMIC DNA]</scope>
    <source>
        <strain evidence="1 2">A52C2</strain>
    </source>
</reference>
<dbReference type="Pfam" id="PF07920">
    <property type="entry name" value="DUF1684"/>
    <property type="match status" value="1"/>
</dbReference>
<dbReference type="AlphaFoldDB" id="A0A1H9EAD5"/>
<organism evidence="1 2">
    <name type="scientific">Faunimonas pinastri</name>
    <dbReference type="NCBI Taxonomy" id="1855383"/>
    <lineage>
        <taxon>Bacteria</taxon>
        <taxon>Pseudomonadati</taxon>
        <taxon>Pseudomonadota</taxon>
        <taxon>Alphaproteobacteria</taxon>
        <taxon>Hyphomicrobiales</taxon>
        <taxon>Afifellaceae</taxon>
        <taxon>Faunimonas</taxon>
    </lineage>
</organism>
<evidence type="ECO:0000313" key="2">
    <source>
        <dbReference type="Proteomes" id="UP000199647"/>
    </source>
</evidence>
<proteinExistence type="predicted"/>